<feature type="transmembrane region" description="Helical" evidence="7">
    <location>
        <begin position="373"/>
        <end position="400"/>
    </location>
</feature>
<keyword evidence="5 7" id="KW-0472">Membrane</keyword>
<dbReference type="GO" id="GO:0005886">
    <property type="term" value="C:plasma membrane"/>
    <property type="evidence" value="ECO:0007669"/>
    <property type="project" value="UniProtKB-SubCell"/>
</dbReference>
<organism evidence="8 9">
    <name type="scientific">Legionella sainthelensi</name>
    <dbReference type="NCBI Taxonomy" id="28087"/>
    <lineage>
        <taxon>Bacteria</taxon>
        <taxon>Pseudomonadati</taxon>
        <taxon>Pseudomonadota</taxon>
        <taxon>Gammaproteobacteria</taxon>
        <taxon>Legionellales</taxon>
        <taxon>Legionellaceae</taxon>
        <taxon>Legionella</taxon>
    </lineage>
</organism>
<feature type="transmembrane region" description="Helical" evidence="7">
    <location>
        <begin position="406"/>
        <end position="430"/>
    </location>
</feature>
<feature type="transmembrane region" description="Helical" evidence="7">
    <location>
        <begin position="311"/>
        <end position="332"/>
    </location>
</feature>
<gene>
    <name evidence="7 8" type="primary">nhaA</name>
    <name evidence="8" type="ORF">Lsai_2520</name>
</gene>
<feature type="transmembrane region" description="Helical" evidence="7">
    <location>
        <begin position="217"/>
        <end position="232"/>
    </location>
</feature>
<protein>
    <recommendedName>
        <fullName evidence="7">Na(+)/H(+) antiporter NhaA</fullName>
    </recommendedName>
    <alternativeName>
        <fullName evidence="7">Sodium/proton antiporter NhaA</fullName>
    </alternativeName>
</protein>
<keyword evidence="2 7" id="KW-1003">Cell membrane</keyword>
<evidence type="ECO:0000256" key="5">
    <source>
        <dbReference type="ARBA" id="ARBA00023136"/>
    </source>
</evidence>
<dbReference type="GO" id="GO:0015385">
    <property type="term" value="F:sodium:proton antiporter activity"/>
    <property type="evidence" value="ECO:0007669"/>
    <property type="project" value="UniProtKB-UniRule"/>
</dbReference>
<dbReference type="NCBIfam" id="TIGR00773">
    <property type="entry name" value="NhaA"/>
    <property type="match status" value="1"/>
</dbReference>
<dbReference type="RefSeq" id="WP_035905893.1">
    <property type="nucleotide sequence ID" value="NZ_CAAAJE010000008.1"/>
</dbReference>
<keyword evidence="6 7" id="KW-0739">Sodium transport</keyword>
<evidence type="ECO:0000256" key="4">
    <source>
        <dbReference type="ARBA" id="ARBA00022989"/>
    </source>
</evidence>
<keyword evidence="3 7" id="KW-0812">Transmembrane</keyword>
<dbReference type="Gene3D" id="1.20.1530.10">
    <property type="entry name" value="Na+/H+ antiporter like domain"/>
    <property type="match status" value="1"/>
</dbReference>
<evidence type="ECO:0000256" key="6">
    <source>
        <dbReference type="ARBA" id="ARBA00023201"/>
    </source>
</evidence>
<feature type="transmembrane region" description="Helical" evidence="7">
    <location>
        <begin position="192"/>
        <end position="210"/>
    </location>
</feature>
<dbReference type="Proteomes" id="UP000054621">
    <property type="component" value="Unassembled WGS sequence"/>
</dbReference>
<keyword evidence="4 7" id="KW-1133">Transmembrane helix</keyword>
<feature type="transmembrane region" description="Helical" evidence="7">
    <location>
        <begin position="112"/>
        <end position="132"/>
    </location>
</feature>
<keyword evidence="7" id="KW-0406">Ion transport</keyword>
<dbReference type="STRING" id="28087.Lsai_2520"/>
<evidence type="ECO:0000313" key="9">
    <source>
        <dbReference type="Proteomes" id="UP000054621"/>
    </source>
</evidence>
<comment type="caution">
    <text evidence="8">The sequence shown here is derived from an EMBL/GenBank/DDBJ whole genome shotgun (WGS) entry which is preliminary data.</text>
</comment>
<dbReference type="AlphaFoldDB" id="A0A0W0YDK2"/>
<evidence type="ECO:0000256" key="3">
    <source>
        <dbReference type="ARBA" id="ARBA00022692"/>
    </source>
</evidence>
<evidence type="ECO:0000313" key="8">
    <source>
        <dbReference type="EMBL" id="KTD54928.1"/>
    </source>
</evidence>
<dbReference type="InterPro" id="IPR004670">
    <property type="entry name" value="NhaA"/>
</dbReference>
<comment type="similarity">
    <text evidence="7">Belongs to the NhaA Na(+)/H(+) (TC 2.A.33) antiporter family.</text>
</comment>
<sequence length="443" mass="48919">MTSKPRLPKEPIHTLSEPLSRFIHIETSSALILLLFAIISLILANSPWSKSFLSIWEVPLGIYAGNLEFSRPIHAWINEGLMTLFFFFVSLELKRELVFGELRNPKMSALPVIAAFGGMLVPALLYLLLQAGEPGQNGWGTVMATDTAFVIGCLAIFGNFIPHSLRIFMLSLAIIDDIGAILVVAIGYSPGINWIALIISVLGVMLVYVMQWLGVRSIAFFFFIGILLWLAIDQSGIHPTITGVILGLMTPTKTWINDKQLHKILENVVSYPPGEHWSGDTEDRRALLMGGIAAREAISPVERLEILLHPWIGYLILPLFALANAGIPLFSLDLTHEVTISIFLGFILGKPIGVFCFSFIAEFLRLAKRPKDLTWGLLGCASILTGIGFTMAIFIANLSFNQNLIIAARLGILLASIFCGLIGLFAFIIYKYFSKSILHNYSE</sequence>
<keyword evidence="7" id="KW-0915">Sodium</keyword>
<feature type="transmembrane region" description="Helical" evidence="7">
    <location>
        <begin position="73"/>
        <end position="91"/>
    </location>
</feature>
<proteinExistence type="inferred from homology"/>
<keyword evidence="7" id="KW-0050">Antiport</keyword>
<comment type="catalytic activity">
    <reaction evidence="7">
        <text>Na(+)(in) + 2 H(+)(out) = Na(+)(out) + 2 H(+)(in)</text>
        <dbReference type="Rhea" id="RHEA:29251"/>
        <dbReference type="ChEBI" id="CHEBI:15378"/>
        <dbReference type="ChEBI" id="CHEBI:29101"/>
    </reaction>
</comment>
<reference evidence="8 9" key="1">
    <citation type="submission" date="2015-11" db="EMBL/GenBank/DDBJ databases">
        <title>Genomic analysis of 38 Legionella species identifies large and diverse effector repertoires.</title>
        <authorList>
            <person name="Burstein D."/>
            <person name="Amaro F."/>
            <person name="Zusman T."/>
            <person name="Lifshitz Z."/>
            <person name="Cohen O."/>
            <person name="Gilbert J.A."/>
            <person name="Pupko T."/>
            <person name="Shuman H.A."/>
            <person name="Segal G."/>
        </authorList>
    </citation>
    <scope>NUCLEOTIDE SEQUENCE [LARGE SCALE GENOMIC DNA]</scope>
    <source>
        <strain evidence="8 9">Mt.St.Helens-4</strain>
    </source>
</reference>
<feature type="transmembrane region" description="Helical" evidence="7">
    <location>
        <begin position="21"/>
        <end position="44"/>
    </location>
</feature>
<accession>A0A0W0YDK2</accession>
<evidence type="ECO:0000256" key="2">
    <source>
        <dbReference type="ARBA" id="ARBA00022475"/>
    </source>
</evidence>
<dbReference type="HAMAP" id="MF_01844">
    <property type="entry name" value="NhaA"/>
    <property type="match status" value="1"/>
</dbReference>
<feature type="transmembrane region" description="Helical" evidence="7">
    <location>
        <begin position="138"/>
        <end position="160"/>
    </location>
</feature>
<keyword evidence="7" id="KW-0813">Transport</keyword>
<name>A0A0W0YDK2_9GAMM</name>
<evidence type="ECO:0000256" key="1">
    <source>
        <dbReference type="ARBA" id="ARBA00004429"/>
    </source>
</evidence>
<dbReference type="PATRIC" id="fig|28087.4.peg.2712"/>
<dbReference type="InterPro" id="IPR023171">
    <property type="entry name" value="Na/H_antiporter_dom_sf"/>
</dbReference>
<comment type="function">
    <text evidence="7">Na(+)/H(+) antiporter that extrudes sodium in exchange for external protons.</text>
</comment>
<dbReference type="OrthoDB" id="9808135at2"/>
<dbReference type="Pfam" id="PF06965">
    <property type="entry name" value="Na_H_antiport_1"/>
    <property type="match status" value="1"/>
</dbReference>
<feature type="transmembrane region" description="Helical" evidence="7">
    <location>
        <begin position="338"/>
        <end position="361"/>
    </location>
</feature>
<dbReference type="GO" id="GO:0006885">
    <property type="term" value="P:regulation of pH"/>
    <property type="evidence" value="ECO:0007669"/>
    <property type="project" value="UniProtKB-UniRule"/>
</dbReference>
<evidence type="ECO:0000256" key="7">
    <source>
        <dbReference type="HAMAP-Rule" id="MF_01844"/>
    </source>
</evidence>
<dbReference type="eggNOG" id="COG3004">
    <property type="taxonomic scope" value="Bacteria"/>
</dbReference>
<dbReference type="EMBL" id="LNYV01000036">
    <property type="protein sequence ID" value="KTD54928.1"/>
    <property type="molecule type" value="Genomic_DNA"/>
</dbReference>
<dbReference type="PANTHER" id="PTHR30341:SF0">
    <property type="entry name" value="NA(+)_H(+) ANTIPORTER NHAA"/>
    <property type="match status" value="1"/>
</dbReference>
<dbReference type="PANTHER" id="PTHR30341">
    <property type="entry name" value="SODIUM ION/PROTON ANTIPORTER NHAA-RELATED"/>
    <property type="match status" value="1"/>
</dbReference>
<comment type="subcellular location">
    <subcellularLocation>
        <location evidence="1">Cell inner membrane</location>
        <topology evidence="1">Multi-pass membrane protein</topology>
    </subcellularLocation>
    <subcellularLocation>
        <location evidence="7">Cell membrane</location>
        <topology evidence="7">Multi-pass membrane protein</topology>
    </subcellularLocation>
</comment>